<feature type="domain" description="DUF7703" evidence="2">
    <location>
        <begin position="9"/>
        <end position="259"/>
    </location>
</feature>
<reference evidence="3" key="2">
    <citation type="submission" date="2023-05" db="EMBL/GenBank/DDBJ databases">
        <authorList>
            <consortium name="Lawrence Berkeley National Laboratory"/>
            <person name="Steindorff A."/>
            <person name="Hensen N."/>
            <person name="Bonometti L."/>
            <person name="Westerberg I."/>
            <person name="Brannstrom I.O."/>
            <person name="Guillou S."/>
            <person name="Cros-Aarteil S."/>
            <person name="Calhoun S."/>
            <person name="Haridas S."/>
            <person name="Kuo A."/>
            <person name="Mondo S."/>
            <person name="Pangilinan J."/>
            <person name="Riley R."/>
            <person name="Labutti K."/>
            <person name="Andreopoulos B."/>
            <person name="Lipzen A."/>
            <person name="Chen C."/>
            <person name="Yanf M."/>
            <person name="Daum C."/>
            <person name="Ng V."/>
            <person name="Clum A."/>
            <person name="Ohm R."/>
            <person name="Martin F."/>
            <person name="Silar P."/>
            <person name="Natvig D."/>
            <person name="Lalanne C."/>
            <person name="Gautier V."/>
            <person name="Ament-Velasquez S.L."/>
            <person name="Kruys A."/>
            <person name="Hutchinson M.I."/>
            <person name="Powell A.J."/>
            <person name="Barry K."/>
            <person name="Miller A.N."/>
            <person name="Grigoriev I.V."/>
            <person name="Debuchy R."/>
            <person name="Gladieux P."/>
            <person name="Thoren M.H."/>
            <person name="Johannesson H."/>
        </authorList>
    </citation>
    <scope>NUCLEOTIDE SEQUENCE</scope>
    <source>
        <strain evidence="3">CBS 508.74</strain>
    </source>
</reference>
<evidence type="ECO:0000256" key="1">
    <source>
        <dbReference type="SAM" id="Phobius"/>
    </source>
</evidence>
<organism evidence="3 4">
    <name type="scientific">Canariomyces notabilis</name>
    <dbReference type="NCBI Taxonomy" id="2074819"/>
    <lineage>
        <taxon>Eukaryota</taxon>
        <taxon>Fungi</taxon>
        <taxon>Dikarya</taxon>
        <taxon>Ascomycota</taxon>
        <taxon>Pezizomycotina</taxon>
        <taxon>Sordariomycetes</taxon>
        <taxon>Sordariomycetidae</taxon>
        <taxon>Sordariales</taxon>
        <taxon>Chaetomiaceae</taxon>
        <taxon>Canariomyces</taxon>
    </lineage>
</organism>
<feature type="non-terminal residue" evidence="3">
    <location>
        <position position="1"/>
    </location>
</feature>
<dbReference type="InterPro" id="IPR056120">
    <property type="entry name" value="DUF7703"/>
</dbReference>
<keyword evidence="1" id="KW-0812">Transmembrane</keyword>
<feature type="transmembrane region" description="Helical" evidence="1">
    <location>
        <begin position="12"/>
        <end position="33"/>
    </location>
</feature>
<dbReference type="Proteomes" id="UP001302812">
    <property type="component" value="Unassembled WGS sequence"/>
</dbReference>
<feature type="transmembrane region" description="Helical" evidence="1">
    <location>
        <begin position="105"/>
        <end position="130"/>
    </location>
</feature>
<keyword evidence="1" id="KW-1133">Transmembrane helix</keyword>
<comment type="caution">
    <text evidence="3">The sequence shown here is derived from an EMBL/GenBank/DDBJ whole genome shotgun (WGS) entry which is preliminary data.</text>
</comment>
<keyword evidence="1" id="KW-0472">Membrane</keyword>
<feature type="transmembrane region" description="Helical" evidence="1">
    <location>
        <begin position="150"/>
        <end position="168"/>
    </location>
</feature>
<dbReference type="AlphaFoldDB" id="A0AAN6TF33"/>
<proteinExistence type="predicted"/>
<dbReference type="RefSeq" id="XP_064670848.1">
    <property type="nucleotide sequence ID" value="XM_064810571.1"/>
</dbReference>
<dbReference type="PANTHER" id="PTHR37013">
    <property type="entry name" value="INTEGRAL MEMBRANE PROTEIN (AFU_ORTHOLOGUE AFUA_1G05950)-RELATED"/>
    <property type="match status" value="1"/>
</dbReference>
<evidence type="ECO:0000313" key="4">
    <source>
        <dbReference type="Proteomes" id="UP001302812"/>
    </source>
</evidence>
<protein>
    <recommendedName>
        <fullName evidence="2">DUF7703 domain-containing protein</fullName>
    </recommendedName>
</protein>
<reference evidence="3" key="1">
    <citation type="journal article" date="2023" name="Mol. Phylogenet. Evol.">
        <title>Genome-scale phylogeny and comparative genomics of the fungal order Sordariales.</title>
        <authorList>
            <person name="Hensen N."/>
            <person name="Bonometti L."/>
            <person name="Westerberg I."/>
            <person name="Brannstrom I.O."/>
            <person name="Guillou S."/>
            <person name="Cros-Aarteil S."/>
            <person name="Calhoun S."/>
            <person name="Haridas S."/>
            <person name="Kuo A."/>
            <person name="Mondo S."/>
            <person name="Pangilinan J."/>
            <person name="Riley R."/>
            <person name="LaButti K."/>
            <person name="Andreopoulos B."/>
            <person name="Lipzen A."/>
            <person name="Chen C."/>
            <person name="Yan M."/>
            <person name="Daum C."/>
            <person name="Ng V."/>
            <person name="Clum A."/>
            <person name="Steindorff A."/>
            <person name="Ohm R.A."/>
            <person name="Martin F."/>
            <person name="Silar P."/>
            <person name="Natvig D.O."/>
            <person name="Lalanne C."/>
            <person name="Gautier V."/>
            <person name="Ament-Velasquez S.L."/>
            <person name="Kruys A."/>
            <person name="Hutchinson M.I."/>
            <person name="Powell A.J."/>
            <person name="Barry K."/>
            <person name="Miller A.N."/>
            <person name="Grigoriev I.V."/>
            <person name="Debuchy R."/>
            <person name="Gladieux P."/>
            <person name="Hiltunen Thoren M."/>
            <person name="Johannesson H."/>
        </authorList>
    </citation>
    <scope>NUCLEOTIDE SEQUENCE</scope>
    <source>
        <strain evidence="3">CBS 508.74</strain>
    </source>
</reference>
<evidence type="ECO:0000313" key="3">
    <source>
        <dbReference type="EMBL" id="KAK4113278.1"/>
    </source>
</evidence>
<feature type="transmembrane region" description="Helical" evidence="1">
    <location>
        <begin position="74"/>
        <end position="93"/>
    </location>
</feature>
<dbReference type="Pfam" id="PF24802">
    <property type="entry name" value="DUF7703"/>
    <property type="match status" value="1"/>
</dbReference>
<name>A0AAN6TF33_9PEZI</name>
<evidence type="ECO:0000259" key="2">
    <source>
        <dbReference type="Pfam" id="PF24802"/>
    </source>
</evidence>
<feature type="transmembrane region" description="Helical" evidence="1">
    <location>
        <begin position="206"/>
        <end position="230"/>
    </location>
</feature>
<keyword evidence="4" id="KW-1185">Reference proteome</keyword>
<gene>
    <name evidence="3" type="ORF">N656DRAFT_682168</name>
</gene>
<feature type="non-terminal residue" evidence="3">
    <location>
        <position position="259"/>
    </location>
</feature>
<accession>A0AAN6TF33</accession>
<sequence>ELREDLRMSMIIAAFTGISWYIGAEINTTLFLLFKRRRGLYFWSAALCSWGVVLQPLFIILADYGIWTNLSGSITMIYLTWFIMVVPQSWLLYSRLHLIAQYGTMLSWIKFILIFTSIVFSVPTIVMGTIAQATSINPDLFRINLAWDRVQLTVFFVQETALSLLYIFQARKYLRNSSLLSKPYTVEPTPGEETAPARATPETHQVLLHLVLANCLVIALDISLLGVQYADLFYLQGAFKPCVYGVKLKVEFAILNRLL</sequence>
<dbReference type="PANTHER" id="PTHR37013:SF4">
    <property type="entry name" value="INTEGRAL MEMBRANE PROTEIN"/>
    <property type="match status" value="1"/>
</dbReference>
<dbReference type="EMBL" id="MU853340">
    <property type="protein sequence ID" value="KAK4113278.1"/>
    <property type="molecule type" value="Genomic_DNA"/>
</dbReference>
<feature type="transmembrane region" description="Helical" evidence="1">
    <location>
        <begin position="40"/>
        <end position="62"/>
    </location>
</feature>
<dbReference type="GeneID" id="89934696"/>